<feature type="domain" description="Alanyl-transfer RNA synthetases family profile" evidence="18">
    <location>
        <begin position="4"/>
        <end position="707"/>
    </location>
</feature>
<feature type="binding site" evidence="15">
    <location>
        <position position="567"/>
    </location>
    <ligand>
        <name>Zn(2+)</name>
        <dbReference type="ChEBI" id="CHEBI:29105"/>
    </ligand>
</feature>
<evidence type="ECO:0000256" key="4">
    <source>
        <dbReference type="ARBA" id="ARBA00022598"/>
    </source>
</evidence>
<evidence type="ECO:0000259" key="19">
    <source>
        <dbReference type="PROSITE" id="PS51007"/>
    </source>
</evidence>
<evidence type="ECO:0000256" key="8">
    <source>
        <dbReference type="ARBA" id="ARBA00022840"/>
    </source>
</evidence>
<keyword evidence="5 15" id="KW-0479">Metal-binding</keyword>
<evidence type="ECO:0000256" key="15">
    <source>
        <dbReference type="HAMAP-Rule" id="MF_00036"/>
    </source>
</evidence>
<feature type="coiled-coil region" evidence="17">
    <location>
        <begin position="727"/>
        <end position="757"/>
    </location>
</feature>
<feature type="domain" description="Cytochrome c" evidence="19">
    <location>
        <begin position="634"/>
        <end position="767"/>
    </location>
</feature>
<dbReference type="AlphaFoldDB" id="A0A1M6K0J8"/>
<evidence type="ECO:0000256" key="9">
    <source>
        <dbReference type="ARBA" id="ARBA00022884"/>
    </source>
</evidence>
<dbReference type="InterPro" id="IPR050058">
    <property type="entry name" value="Ala-tRNA_ligase"/>
</dbReference>
<dbReference type="SUPFAM" id="SSF55186">
    <property type="entry name" value="ThrRS/AlaRS common domain"/>
    <property type="match status" value="1"/>
</dbReference>
<keyword evidence="3 15" id="KW-0820">tRNA-binding</keyword>
<dbReference type="NCBIfam" id="TIGR00344">
    <property type="entry name" value="alaS"/>
    <property type="match status" value="1"/>
</dbReference>
<evidence type="ECO:0000256" key="3">
    <source>
        <dbReference type="ARBA" id="ARBA00022555"/>
    </source>
</evidence>
<dbReference type="Gene3D" id="3.30.54.20">
    <property type="match status" value="1"/>
</dbReference>
<dbReference type="PRINTS" id="PR00980">
    <property type="entry name" value="TRNASYNTHALA"/>
</dbReference>
<keyword evidence="21" id="KW-1185">Reference proteome</keyword>
<accession>A0A1M6K0J8</accession>
<dbReference type="Gene3D" id="2.40.30.130">
    <property type="match status" value="1"/>
</dbReference>
<comment type="similarity">
    <text evidence="1 15">Belongs to the class-II aminoacyl-tRNA synthetase family.</text>
</comment>
<dbReference type="InterPro" id="IPR018163">
    <property type="entry name" value="Thr/Ala-tRNA-synth_IIc_edit"/>
</dbReference>
<dbReference type="GO" id="GO:0006419">
    <property type="term" value="P:alanyl-tRNA aminoacylation"/>
    <property type="evidence" value="ECO:0007669"/>
    <property type="project" value="UniProtKB-UniRule"/>
</dbReference>
<evidence type="ECO:0000256" key="2">
    <source>
        <dbReference type="ARBA" id="ARBA00022490"/>
    </source>
</evidence>
<evidence type="ECO:0000256" key="10">
    <source>
        <dbReference type="ARBA" id="ARBA00022917"/>
    </source>
</evidence>
<dbReference type="Gene3D" id="6.10.250.550">
    <property type="match status" value="1"/>
</dbReference>
<dbReference type="PANTHER" id="PTHR11777">
    <property type="entry name" value="ALANYL-TRNA SYNTHETASE"/>
    <property type="match status" value="1"/>
</dbReference>
<dbReference type="InterPro" id="IPR009000">
    <property type="entry name" value="Transl_B-barrel_sf"/>
</dbReference>
<dbReference type="PROSITE" id="PS51007">
    <property type="entry name" value="CYTC"/>
    <property type="match status" value="1"/>
</dbReference>
<dbReference type="GO" id="GO:0020037">
    <property type="term" value="F:heme binding"/>
    <property type="evidence" value="ECO:0007669"/>
    <property type="project" value="InterPro"/>
</dbReference>
<feature type="binding site" evidence="15">
    <location>
        <position position="668"/>
    </location>
    <ligand>
        <name>Zn(2+)</name>
        <dbReference type="ChEBI" id="CHEBI:29105"/>
    </ligand>
</feature>
<evidence type="ECO:0000256" key="11">
    <source>
        <dbReference type="ARBA" id="ARBA00023004"/>
    </source>
</evidence>
<dbReference type="SUPFAM" id="SSF55681">
    <property type="entry name" value="Class II aaRS and biotin synthetases"/>
    <property type="match status" value="1"/>
</dbReference>
<protein>
    <recommendedName>
        <fullName evidence="15">Alanine--tRNA ligase</fullName>
        <ecNumber evidence="15">6.1.1.7</ecNumber>
    </recommendedName>
    <alternativeName>
        <fullName evidence="15">Alanyl-tRNA synthetase</fullName>
        <shortName evidence="15">AlaRS</shortName>
    </alternativeName>
</protein>
<dbReference type="InterPro" id="IPR002318">
    <property type="entry name" value="Ala-tRNA-lgiase_IIc"/>
</dbReference>
<dbReference type="Gene3D" id="3.30.980.10">
    <property type="entry name" value="Threonyl-trna Synthetase, Chain A, domain 2"/>
    <property type="match status" value="1"/>
</dbReference>
<dbReference type="SUPFAM" id="SSF101353">
    <property type="entry name" value="Putative anticodon-binding domain of alanyl-tRNA synthetase (AlaRS)"/>
    <property type="match status" value="1"/>
</dbReference>
<evidence type="ECO:0000256" key="5">
    <source>
        <dbReference type="ARBA" id="ARBA00022723"/>
    </source>
</evidence>
<dbReference type="FunFam" id="3.30.980.10:FF:000004">
    <property type="entry name" value="Alanine--tRNA ligase, cytoplasmic"/>
    <property type="match status" value="1"/>
</dbReference>
<keyword evidence="2 15" id="KW-0963">Cytoplasm</keyword>
<evidence type="ECO:0000256" key="14">
    <source>
        <dbReference type="ARBA" id="ARBA00048300"/>
    </source>
</evidence>
<dbReference type="GO" id="GO:0008270">
    <property type="term" value="F:zinc ion binding"/>
    <property type="evidence" value="ECO:0007669"/>
    <property type="project" value="UniProtKB-UniRule"/>
</dbReference>
<evidence type="ECO:0000256" key="16">
    <source>
        <dbReference type="PROSITE-ProRule" id="PRU00433"/>
    </source>
</evidence>
<evidence type="ECO:0000259" key="18">
    <source>
        <dbReference type="PROSITE" id="PS50860"/>
    </source>
</evidence>
<name>A0A1M6K0J8_9BACL</name>
<evidence type="ECO:0000256" key="7">
    <source>
        <dbReference type="ARBA" id="ARBA00022833"/>
    </source>
</evidence>
<comment type="domain">
    <text evidence="15">Consists of three domains; the N-terminal catalytic domain, the editing domain and the C-terminal C-Ala domain. The editing domain removes incorrectly charged amino acids, while the C-Ala domain, along with tRNA(Ala), serves as a bridge to cooperatively bring together the editing and aminoacylation centers thus stimulating deacylation of misacylated tRNAs.</text>
</comment>
<dbReference type="EMBL" id="FRAF01000001">
    <property type="protein sequence ID" value="SHJ52418.1"/>
    <property type="molecule type" value="Genomic_DNA"/>
</dbReference>
<dbReference type="Gene3D" id="3.30.930.10">
    <property type="entry name" value="Bira Bifunctional Protein, Domain 2"/>
    <property type="match status" value="1"/>
</dbReference>
<dbReference type="OrthoDB" id="9803884at2"/>
<proteinExistence type="inferred from homology"/>
<dbReference type="FunFam" id="3.10.310.40:FF:000001">
    <property type="entry name" value="Alanine--tRNA ligase"/>
    <property type="match status" value="1"/>
</dbReference>
<comment type="function">
    <text evidence="13 15">Catalyzes the attachment of alanine to tRNA(Ala) in a two-step reaction: alanine is first activated by ATP to form Ala-AMP and then transferred to the acceptor end of tRNA(Ala). Also edits incorrectly charged Ser-tRNA(Ala) and Gly-tRNA(Ala) via its editing domain.</text>
</comment>
<dbReference type="GO" id="GO:0005829">
    <property type="term" value="C:cytosol"/>
    <property type="evidence" value="ECO:0007669"/>
    <property type="project" value="TreeGrafter"/>
</dbReference>
<keyword evidence="17" id="KW-0175">Coiled coil</keyword>
<dbReference type="Pfam" id="PF01411">
    <property type="entry name" value="tRNA-synt_2c"/>
    <property type="match status" value="1"/>
</dbReference>
<feature type="binding site" evidence="15">
    <location>
        <position position="563"/>
    </location>
    <ligand>
        <name>Zn(2+)</name>
        <dbReference type="ChEBI" id="CHEBI:29105"/>
    </ligand>
</feature>
<dbReference type="InterPro" id="IPR009056">
    <property type="entry name" value="Cyt_c-like_dom"/>
</dbReference>
<dbReference type="GO" id="GO:0009055">
    <property type="term" value="F:electron transfer activity"/>
    <property type="evidence" value="ECO:0007669"/>
    <property type="project" value="InterPro"/>
</dbReference>
<dbReference type="SUPFAM" id="SSF50447">
    <property type="entry name" value="Translation proteins"/>
    <property type="match status" value="1"/>
</dbReference>
<reference evidence="21" key="1">
    <citation type="submission" date="2016-11" db="EMBL/GenBank/DDBJ databases">
        <authorList>
            <person name="Varghese N."/>
            <person name="Submissions S."/>
        </authorList>
    </citation>
    <scope>NUCLEOTIDE SEQUENCE [LARGE SCALE GENOMIC DNA]</scope>
    <source>
        <strain evidence="21">USBA-503</strain>
    </source>
</reference>
<keyword evidence="12 15" id="KW-0030">Aminoacyl-tRNA synthetase</keyword>
<dbReference type="Pfam" id="PF07973">
    <property type="entry name" value="tRNA_SAD"/>
    <property type="match status" value="1"/>
</dbReference>
<sequence length="879" mass="97426">MKPLSGQTIRQMYKQFFAERGHQVMPSASLVPYDDPTLLWINAGMAPLKPYFDGREIPENPRIVSSQKCIRTNDIEEVGKTARHQTFFEMLGNFSFGDYFKTEAITWAWEFLTQHLDLDPQLLSVTIHVEDEEAFSVWHETVGLPTERIYRGEEDNFWEIGEGPCGPCSEIFYDRGEEFGCGSPDCKPGCDCDRFLEIWNLVFTQYNKESDGSYTPLPKKNIDTGSGLERLASVLQQVPNNFETDLFKPLLDATSKIANRVYGSDNAADVHFKIIADHVRTVSFAIADGVLPGNEGRSYIIRRLLRRAVRSGRRLGVERPFLYQLANVVADIMGEDYPEVRDKLDFIIRVIRTEEERFLETLSEGEALLADKVKQLETSGQTELPGEDAFMLYDTFGFPIDLTIEIAAERGITVNRAAFEALLEEQRERARNARQQTEGMQSERTEIEQITEASQFVGYHTLRAEGSVFALLANGRRVERLEAGMEGLLFLSVTPFYAESGGQVADEGTITTTTGAAQVVAVAKAPHGQHVHTVRVLTGSLQIGQLAIAQVDEERRRETVKNHTATHLLHKALRRVLGTHVAQAGSLVAPDRLRFDFSHFGAMTAEEIEMVQDLVNRDIQADGMVHIEEMDIEAAKAKGAMALFGEKYGQRVRVVSALDSIELCGGCHVARTGLIGQFIILSESGIGSGVRRIEAVTGKAAYEEFKRQSNQLDYIASLLKAGRHELVDRVSRMLEEKRKDERELESLRAKLSQNQAQDLLAVVKQVAGLPLLAAAVENSDGEALRQMVDSLKEKMDSYVIVLASAQGADKVHWVAAVSKDLQTQGVHAGKLVKSVAQITEGSGGGRPDFAQAGGKNASKISTALSKVSSILEEMKGIRA</sequence>
<dbReference type="InterPro" id="IPR018165">
    <property type="entry name" value="Ala-tRNA-synth_IIc_core"/>
</dbReference>
<dbReference type="GO" id="GO:0002161">
    <property type="term" value="F:aminoacyl-tRNA deacylase activity"/>
    <property type="evidence" value="ECO:0007669"/>
    <property type="project" value="TreeGrafter"/>
</dbReference>
<dbReference type="InterPro" id="IPR018162">
    <property type="entry name" value="Ala-tRNA-ligase_IIc_anticod-bd"/>
</dbReference>
<dbReference type="CDD" id="cd00673">
    <property type="entry name" value="AlaRS_core"/>
    <property type="match status" value="1"/>
</dbReference>
<dbReference type="FunFam" id="3.30.54.20:FF:000001">
    <property type="entry name" value="Alanine--tRNA ligase"/>
    <property type="match status" value="1"/>
</dbReference>
<dbReference type="InterPro" id="IPR018164">
    <property type="entry name" value="Ala-tRNA-synth_IIc_N"/>
</dbReference>
<dbReference type="SMART" id="SM00863">
    <property type="entry name" value="tRNA_SAD"/>
    <property type="match status" value="1"/>
</dbReference>
<dbReference type="InterPro" id="IPR045864">
    <property type="entry name" value="aa-tRNA-synth_II/BPL/LPL"/>
</dbReference>
<dbReference type="GO" id="GO:0016740">
    <property type="term" value="F:transferase activity"/>
    <property type="evidence" value="ECO:0007669"/>
    <property type="project" value="UniProtKB-ARBA"/>
</dbReference>
<keyword evidence="11 16" id="KW-0408">Iron</keyword>
<dbReference type="PANTHER" id="PTHR11777:SF9">
    <property type="entry name" value="ALANINE--TRNA LIGASE, CYTOPLASMIC"/>
    <property type="match status" value="1"/>
</dbReference>
<dbReference type="Pfam" id="PF02272">
    <property type="entry name" value="DHHA1"/>
    <property type="match status" value="1"/>
</dbReference>
<dbReference type="STRING" id="1830138.SAMN05443507_101112"/>
<dbReference type="Gene3D" id="3.10.310.40">
    <property type="match status" value="1"/>
</dbReference>
<dbReference type="GO" id="GO:0000049">
    <property type="term" value="F:tRNA binding"/>
    <property type="evidence" value="ECO:0007669"/>
    <property type="project" value="UniProtKB-KW"/>
</dbReference>
<evidence type="ECO:0000256" key="13">
    <source>
        <dbReference type="ARBA" id="ARBA00024779"/>
    </source>
</evidence>
<dbReference type="GO" id="GO:0005524">
    <property type="term" value="F:ATP binding"/>
    <property type="evidence" value="ECO:0007669"/>
    <property type="project" value="UniProtKB-UniRule"/>
</dbReference>
<gene>
    <name evidence="15" type="primary">alaS</name>
    <name evidence="20" type="ORF">SAMN05443507_101112</name>
</gene>
<feature type="coiled-coil region" evidence="17">
    <location>
        <begin position="416"/>
        <end position="443"/>
    </location>
</feature>
<dbReference type="PROSITE" id="PS50860">
    <property type="entry name" value="AA_TRNA_LIGASE_II_ALA"/>
    <property type="match status" value="1"/>
</dbReference>
<dbReference type="GO" id="GO:0004813">
    <property type="term" value="F:alanine-tRNA ligase activity"/>
    <property type="evidence" value="ECO:0007669"/>
    <property type="project" value="UniProtKB-UniRule"/>
</dbReference>
<evidence type="ECO:0000256" key="12">
    <source>
        <dbReference type="ARBA" id="ARBA00023146"/>
    </source>
</evidence>
<comment type="subcellular location">
    <subcellularLocation>
        <location evidence="15">Cytoplasm</location>
    </subcellularLocation>
</comment>
<comment type="cofactor">
    <cofactor evidence="15">
        <name>Zn(2+)</name>
        <dbReference type="ChEBI" id="CHEBI:29105"/>
    </cofactor>
    <text evidence="15">Binds 1 zinc ion per subunit.</text>
</comment>
<dbReference type="GO" id="GO:0140096">
    <property type="term" value="F:catalytic activity, acting on a protein"/>
    <property type="evidence" value="ECO:0007669"/>
    <property type="project" value="UniProtKB-ARBA"/>
</dbReference>
<evidence type="ECO:0000313" key="21">
    <source>
        <dbReference type="Proteomes" id="UP000184016"/>
    </source>
</evidence>
<dbReference type="FunFam" id="3.30.930.10:FF:000046">
    <property type="entry name" value="Alanine--tRNA ligase"/>
    <property type="match status" value="1"/>
</dbReference>
<dbReference type="InterPro" id="IPR012947">
    <property type="entry name" value="tRNA_SAD"/>
</dbReference>
<evidence type="ECO:0000313" key="20">
    <source>
        <dbReference type="EMBL" id="SHJ52418.1"/>
    </source>
</evidence>
<keyword evidence="10 15" id="KW-0648">Protein biosynthesis</keyword>
<keyword evidence="6 15" id="KW-0547">Nucleotide-binding</keyword>
<keyword evidence="8 15" id="KW-0067">ATP-binding</keyword>
<keyword evidence="7 15" id="KW-0862">Zinc</keyword>
<keyword evidence="9 15" id="KW-0694">RNA-binding</keyword>
<feature type="binding site" evidence="15">
    <location>
        <position position="664"/>
    </location>
    <ligand>
        <name>Zn(2+)</name>
        <dbReference type="ChEBI" id="CHEBI:29105"/>
    </ligand>
</feature>
<evidence type="ECO:0000256" key="17">
    <source>
        <dbReference type="SAM" id="Coils"/>
    </source>
</evidence>
<organism evidence="20 21">
    <name type="scientific">Alicyclobacillus tolerans</name>
    <dbReference type="NCBI Taxonomy" id="90970"/>
    <lineage>
        <taxon>Bacteria</taxon>
        <taxon>Bacillati</taxon>
        <taxon>Bacillota</taxon>
        <taxon>Bacilli</taxon>
        <taxon>Bacillales</taxon>
        <taxon>Alicyclobacillaceae</taxon>
        <taxon>Alicyclobacillus</taxon>
    </lineage>
</organism>
<comment type="catalytic activity">
    <reaction evidence="14 15">
        <text>tRNA(Ala) + L-alanine + ATP = L-alanyl-tRNA(Ala) + AMP + diphosphate</text>
        <dbReference type="Rhea" id="RHEA:12540"/>
        <dbReference type="Rhea" id="RHEA-COMP:9657"/>
        <dbReference type="Rhea" id="RHEA-COMP:9923"/>
        <dbReference type="ChEBI" id="CHEBI:30616"/>
        <dbReference type="ChEBI" id="CHEBI:33019"/>
        <dbReference type="ChEBI" id="CHEBI:57972"/>
        <dbReference type="ChEBI" id="CHEBI:78442"/>
        <dbReference type="ChEBI" id="CHEBI:78497"/>
        <dbReference type="ChEBI" id="CHEBI:456215"/>
        <dbReference type="EC" id="6.1.1.7"/>
    </reaction>
</comment>
<evidence type="ECO:0000256" key="6">
    <source>
        <dbReference type="ARBA" id="ARBA00022741"/>
    </source>
</evidence>
<keyword evidence="16" id="KW-0349">Heme</keyword>
<dbReference type="HAMAP" id="MF_00036_B">
    <property type="entry name" value="Ala_tRNA_synth_B"/>
    <property type="match status" value="1"/>
</dbReference>
<keyword evidence="4 15" id="KW-0436">Ligase</keyword>
<evidence type="ECO:0000256" key="1">
    <source>
        <dbReference type="ARBA" id="ARBA00008226"/>
    </source>
</evidence>
<dbReference type="InterPro" id="IPR023033">
    <property type="entry name" value="Ala_tRNA_ligase_euk/bac"/>
</dbReference>
<dbReference type="InterPro" id="IPR003156">
    <property type="entry name" value="DHHA1_dom"/>
</dbReference>
<dbReference type="Proteomes" id="UP000184016">
    <property type="component" value="Unassembled WGS sequence"/>
</dbReference>
<dbReference type="RefSeq" id="WP_072872620.1">
    <property type="nucleotide sequence ID" value="NZ_FRAF01000001.1"/>
</dbReference>
<dbReference type="EC" id="6.1.1.7" evidence="15"/>